<dbReference type="EMBL" id="CP157940">
    <property type="protein sequence ID" value="XBS55787.1"/>
    <property type="molecule type" value="Genomic_DNA"/>
</dbReference>
<organism evidence="1">
    <name type="scientific">Lacrimispora sp. BS-2</name>
    <dbReference type="NCBI Taxonomy" id="3151850"/>
    <lineage>
        <taxon>Bacteria</taxon>
        <taxon>Bacillati</taxon>
        <taxon>Bacillota</taxon>
        <taxon>Clostridia</taxon>
        <taxon>Lachnospirales</taxon>
        <taxon>Lachnospiraceae</taxon>
        <taxon>Lacrimispora</taxon>
    </lineage>
</organism>
<proteinExistence type="predicted"/>
<dbReference type="SUPFAM" id="SSF52540">
    <property type="entry name" value="P-loop containing nucleoside triphosphate hydrolases"/>
    <property type="match status" value="1"/>
</dbReference>
<dbReference type="RefSeq" id="WP_349948436.1">
    <property type="nucleotide sequence ID" value="NZ_CP157940.1"/>
</dbReference>
<protein>
    <recommendedName>
        <fullName evidence="2">ATP-binding protein</fullName>
    </recommendedName>
</protein>
<accession>A0AAU7PUD1</accession>
<gene>
    <name evidence="1" type="ORF">ABFV83_08375</name>
</gene>
<evidence type="ECO:0008006" key="2">
    <source>
        <dbReference type="Google" id="ProtNLM"/>
    </source>
</evidence>
<dbReference type="InterPro" id="IPR027417">
    <property type="entry name" value="P-loop_NTPase"/>
</dbReference>
<dbReference type="Gene3D" id="3.40.50.300">
    <property type="entry name" value="P-loop containing nucleotide triphosphate hydrolases"/>
    <property type="match status" value="1"/>
</dbReference>
<sequence>MVVRKMGENLLAGIADAYWYEWYVGLEKVLDLLNPDSNVIGVTLQASQQQGLDDVVVKYVDKKLECIQVKHTRKDSSLTYTFLFCEHTENGKTKPACIREYSDDWKRIKDQYRQCTPIMYTNREIGNQTYTPPNGKGYRRPALKKFWTELKKELNVAESISDIQFSDMVNNSMLSMCELGKMYKIAFDNILQKMPGLSDAEKLIFLKEFQIYSDENNDLDNIKKSVSNKLARLLKVDIRQCEKYHNRLLRGLTDWTISTRAQEEITKEQVRTILGLKKDELVGEHYFATEEPFFESRKQWIVDLENEILSVNKGVFFISGEPGAGKTNIISYIANKNDSIIASRFHAFKPIQVEYDVMPADEGLYSSEDFWKNTLIQIRDKFEGCMEEYNVPVAVEAFHSIDALKREVLRLAQCLYEKTGKSTVIAVDGIDHAARAGRKNTFLSTLPSPSRLPKGVVFILAGQPYSNNADYPLWIRGDEVIAKTVPPLITDDIEQLLLKDKVVFDDASISEIAEYILTVTKGNTLSVMYAVYDARCHYSICNYEKYISERKLANGIDAYYDYIWNSALEKWSDQYIHVEIVLSGIMTLINRGITLQLLQSLIKDSIIITDVQLASWLQGLEPLIIKNNKGAYAAYINDVRLFLIKRFEAAGESRRLVASRICDYILTENTNIALKHDSLFKSLLMADRRKEIPKYFNAKYAYEAILMHCPLIDLEDQTYLVLETLAEGGDLNYLVDVSCAIGTITQYQNSIFSDEDCVYNVDTPLPCETKALSSSLMSVSELFNALVQVKQLLESGYEDRAKGALKRWNANRTPGQIGNKYASDEDKKHHYNFKDTLQKALRMYGKLCFMFGERCSPDEDLIEGNEDAEAFFSQGVFEAGKENITISAINTVHYLVKCYWPDDYYKFTDELLIYGQKDVILYFVQHCSQNITGSLQSIVLYLYALALGNCTMECPDLERINAHENTYLEFLYKIWAYAFCDIDKCIHLADEGIDKFKDNQGKPYEWRFLVSEILFVNDLYVMANGGDTSMSDEDFSRYVGCIIRGESSIDIGVEIKIRDFRQHLMIVMLIILDKMDEKYKLLALPILEKRMKNSCWLIENLWEFVLKYEKNPGILKEIYDLWMTPKGKVWKMSQEEIKDCATRFIKMGNRMGWTERCQKSQKLLDAKRIMGYSSHKEYGGYNLLRWYEDLSSNNPYIWETLGVQLLNISGVISETGDNRAEVYMEAAVASSAGRCGIGDIIRFSHIPNNRDNQWCQTVFDAVIAYLESSEDSKENLLELWEGVCVVFPILAGSLYNNNINAIYREDLKKAILANANKRGIVIEKDMKEIRPECYEQRCELRNSYKIPQRWFDEDDIMTDGESLQEYLEKISQQSTIGSNEWRSIISLLKEAVRNGENIEAELIFSLVLQRPKDYANWEWDGVQDLIVELIPFLSDDSIRRLLQDIIERNRENQKRFSRRLNFFYPNMDMEYLAYAYNRNFDFEKRVEQYLKILNTHEMWTTANGMIEKPVLFSLKNSKEENYSMQMLIDRVSEFPASWLC</sequence>
<name>A0AAU7PUD1_9FIRM</name>
<evidence type="ECO:0000313" key="1">
    <source>
        <dbReference type="EMBL" id="XBS55787.1"/>
    </source>
</evidence>
<reference evidence="1" key="1">
    <citation type="submission" date="2024-06" db="EMBL/GenBank/DDBJ databases">
        <title>Lacrimispora cavernae sp. nov., a novel anaerobe isolated from bat guano pile inside a cave.</title>
        <authorList>
            <person name="Miller S.L."/>
            <person name="Lu N."/>
            <person name="King J."/>
            <person name="Sankaranarayanan K."/>
            <person name="Lawson P.A."/>
        </authorList>
    </citation>
    <scope>NUCLEOTIDE SEQUENCE</scope>
    <source>
        <strain evidence="1">BS-2</strain>
    </source>
</reference>